<dbReference type="PRINTS" id="PR00413">
    <property type="entry name" value="HADHALOGNASE"/>
</dbReference>
<dbReference type="InterPro" id="IPR023198">
    <property type="entry name" value="PGP-like_dom2"/>
</dbReference>
<comment type="cofactor">
    <cofactor evidence="1">
        <name>Mg(2+)</name>
        <dbReference type="ChEBI" id="CHEBI:18420"/>
    </cofactor>
</comment>
<dbReference type="AlphaFoldDB" id="B3PH89"/>
<dbReference type="HOGENOM" id="CLU_045011_0_2_6"/>
<dbReference type="InterPro" id="IPR036412">
    <property type="entry name" value="HAD-like_sf"/>
</dbReference>
<evidence type="ECO:0000256" key="4">
    <source>
        <dbReference type="ARBA" id="ARBA00022842"/>
    </source>
</evidence>
<dbReference type="EMBL" id="CP000934">
    <property type="protein sequence ID" value="ACE83398.1"/>
    <property type="molecule type" value="Genomic_DNA"/>
</dbReference>
<keyword evidence="4" id="KW-0460">Magnesium</keyword>
<dbReference type="SFLD" id="SFLDS00003">
    <property type="entry name" value="Haloacid_Dehalogenase"/>
    <property type="match status" value="1"/>
</dbReference>
<name>B3PH89_CELJU</name>
<dbReference type="KEGG" id="cja:CJA_0286"/>
<dbReference type="GO" id="GO:0046872">
    <property type="term" value="F:metal ion binding"/>
    <property type="evidence" value="ECO:0007669"/>
    <property type="project" value="UniProtKB-KW"/>
</dbReference>
<evidence type="ECO:0000256" key="2">
    <source>
        <dbReference type="ARBA" id="ARBA00006171"/>
    </source>
</evidence>
<dbReference type="Proteomes" id="UP000001036">
    <property type="component" value="Chromosome"/>
</dbReference>
<dbReference type="Gene3D" id="3.40.50.1000">
    <property type="entry name" value="HAD superfamily/HAD-like"/>
    <property type="match status" value="1"/>
</dbReference>
<keyword evidence="3" id="KW-0479">Metal-binding</keyword>
<dbReference type="InterPro" id="IPR041492">
    <property type="entry name" value="HAD_2"/>
</dbReference>
<gene>
    <name evidence="6" type="primary">cbbY</name>
    <name evidence="6" type="ordered locus">CJA_0286</name>
</gene>
<dbReference type="eggNOG" id="COG0637">
    <property type="taxonomic scope" value="Bacteria"/>
</dbReference>
<accession>B3PH89</accession>
<proteinExistence type="inferred from homology"/>
<dbReference type="Gene3D" id="1.10.150.240">
    <property type="entry name" value="Putative phosphatase, domain 2"/>
    <property type="match status" value="1"/>
</dbReference>
<dbReference type="PANTHER" id="PTHR46193:SF18">
    <property type="entry name" value="HEXITOL PHOSPHATASE B"/>
    <property type="match status" value="1"/>
</dbReference>
<dbReference type="GO" id="GO:0003824">
    <property type="term" value="F:catalytic activity"/>
    <property type="evidence" value="ECO:0007669"/>
    <property type="project" value="UniProtKB-ARBA"/>
</dbReference>
<dbReference type="SFLD" id="SFLDG01135">
    <property type="entry name" value="C1.5.6:_HAD__Beta-PGM__Phospha"/>
    <property type="match status" value="1"/>
</dbReference>
<keyword evidence="5" id="KW-0119">Carbohydrate metabolism</keyword>
<evidence type="ECO:0000313" key="7">
    <source>
        <dbReference type="Proteomes" id="UP000001036"/>
    </source>
</evidence>
<dbReference type="InterPro" id="IPR023214">
    <property type="entry name" value="HAD_sf"/>
</dbReference>
<evidence type="ECO:0000256" key="3">
    <source>
        <dbReference type="ARBA" id="ARBA00022723"/>
    </source>
</evidence>
<dbReference type="PANTHER" id="PTHR46193">
    <property type="entry name" value="6-PHOSPHOGLUCONATE PHOSPHATASE"/>
    <property type="match status" value="1"/>
</dbReference>
<keyword evidence="7" id="KW-1185">Reference proteome</keyword>
<dbReference type="RefSeq" id="WP_012485968.1">
    <property type="nucleotide sequence ID" value="NC_010995.1"/>
</dbReference>
<dbReference type="SUPFAM" id="SSF56784">
    <property type="entry name" value="HAD-like"/>
    <property type="match status" value="1"/>
</dbReference>
<dbReference type="STRING" id="498211.CJA_0286"/>
<dbReference type="OrthoDB" id="9782449at2"/>
<reference evidence="6 7" key="1">
    <citation type="journal article" date="2008" name="J. Bacteriol.">
        <title>Insights into plant cell wall degradation from the genome sequence of the soil bacterium Cellvibrio japonicus.</title>
        <authorList>
            <person name="Deboy R.T."/>
            <person name="Mongodin E.F."/>
            <person name="Fouts D.E."/>
            <person name="Tailford L.E."/>
            <person name="Khouri H."/>
            <person name="Emerson J.B."/>
            <person name="Mohamoud Y."/>
            <person name="Watkins K."/>
            <person name="Henrissat B."/>
            <person name="Gilbert H.J."/>
            <person name="Nelson K.E."/>
        </authorList>
    </citation>
    <scope>NUCLEOTIDE SEQUENCE [LARGE SCALE GENOMIC DNA]</scope>
    <source>
        <strain evidence="6 7">Ueda107</strain>
    </source>
</reference>
<sequence length="219" mass="24239">MLKAILFDHDGTLVDSEEVHYQLWREIMRAYAVDLSAEEYRDYYSGIPTAKNALDLTVRHQLPIDAPSLAAQKHQVTRDYIARTAFPLMPHADATVRRFAATGAQLAVVTGSTRNCVDATLAAYQWQPLFSTIVSSEDVSNNKPAPDSYLLALQRLGLSAQEAIAIEDTAHGLQAATRAGITCVAVRNAMSQSHDLSNAIQVFNHLQEAADWVVQHYRF</sequence>
<dbReference type="SFLD" id="SFLDG01129">
    <property type="entry name" value="C1.5:_HAD__Beta-PGM__Phosphata"/>
    <property type="match status" value="1"/>
</dbReference>
<evidence type="ECO:0000313" key="6">
    <source>
        <dbReference type="EMBL" id="ACE83398.1"/>
    </source>
</evidence>
<comment type="similarity">
    <text evidence="2">Belongs to the HAD-like hydrolase superfamily. CbbY/CbbZ/Gph/YieH family.</text>
</comment>
<dbReference type="NCBIfam" id="TIGR01509">
    <property type="entry name" value="HAD-SF-IA-v3"/>
    <property type="match status" value="1"/>
</dbReference>
<evidence type="ECO:0000256" key="1">
    <source>
        <dbReference type="ARBA" id="ARBA00001946"/>
    </source>
</evidence>
<dbReference type="InterPro" id="IPR006439">
    <property type="entry name" value="HAD-SF_hydro_IA"/>
</dbReference>
<dbReference type="Pfam" id="PF13419">
    <property type="entry name" value="HAD_2"/>
    <property type="match status" value="1"/>
</dbReference>
<protein>
    <submittedName>
        <fullName evidence="6">CbbY</fullName>
    </submittedName>
</protein>
<evidence type="ECO:0000256" key="5">
    <source>
        <dbReference type="ARBA" id="ARBA00023277"/>
    </source>
</evidence>
<dbReference type="InterPro" id="IPR051600">
    <property type="entry name" value="Beta-PGM-like"/>
</dbReference>
<organism evidence="6 7">
    <name type="scientific">Cellvibrio japonicus (strain Ueda107)</name>
    <name type="common">Pseudomonas fluorescens subsp. cellulosa</name>
    <dbReference type="NCBI Taxonomy" id="498211"/>
    <lineage>
        <taxon>Bacteria</taxon>
        <taxon>Pseudomonadati</taxon>
        <taxon>Pseudomonadota</taxon>
        <taxon>Gammaproteobacteria</taxon>
        <taxon>Cellvibrionales</taxon>
        <taxon>Cellvibrionaceae</taxon>
        <taxon>Cellvibrio</taxon>
    </lineage>
</organism>
<dbReference type="CDD" id="cd07505">
    <property type="entry name" value="HAD_BPGM-like"/>
    <property type="match status" value="1"/>
</dbReference>